<dbReference type="EMBL" id="CAXLJM020000128">
    <property type="protein sequence ID" value="CAL8139500.1"/>
    <property type="molecule type" value="Genomic_DNA"/>
</dbReference>
<organism evidence="3 4">
    <name type="scientific">Orchesella dallaii</name>
    <dbReference type="NCBI Taxonomy" id="48710"/>
    <lineage>
        <taxon>Eukaryota</taxon>
        <taxon>Metazoa</taxon>
        <taxon>Ecdysozoa</taxon>
        <taxon>Arthropoda</taxon>
        <taxon>Hexapoda</taxon>
        <taxon>Collembola</taxon>
        <taxon>Entomobryomorpha</taxon>
        <taxon>Entomobryoidea</taxon>
        <taxon>Orchesellidae</taxon>
        <taxon>Orchesellinae</taxon>
        <taxon>Orchesella</taxon>
    </lineage>
</organism>
<keyword evidence="2" id="KW-1133">Transmembrane helix</keyword>
<evidence type="ECO:0000256" key="1">
    <source>
        <dbReference type="SAM" id="MobiDB-lite"/>
    </source>
</evidence>
<keyword evidence="2" id="KW-0812">Transmembrane</keyword>
<keyword evidence="4" id="KW-1185">Reference proteome</keyword>
<reference evidence="3 4" key="1">
    <citation type="submission" date="2024-08" db="EMBL/GenBank/DDBJ databases">
        <authorList>
            <person name="Cucini C."/>
            <person name="Frati F."/>
        </authorList>
    </citation>
    <scope>NUCLEOTIDE SEQUENCE [LARGE SCALE GENOMIC DNA]</scope>
</reference>
<name>A0ABP1RZE3_9HEXA</name>
<feature type="compositionally biased region" description="Basic and acidic residues" evidence="1">
    <location>
        <begin position="75"/>
        <end position="86"/>
    </location>
</feature>
<feature type="region of interest" description="Disordered" evidence="1">
    <location>
        <begin position="55"/>
        <end position="93"/>
    </location>
</feature>
<protein>
    <submittedName>
        <fullName evidence="3">Uncharacterized protein</fullName>
    </submittedName>
</protein>
<evidence type="ECO:0000313" key="4">
    <source>
        <dbReference type="Proteomes" id="UP001642540"/>
    </source>
</evidence>
<evidence type="ECO:0000313" key="3">
    <source>
        <dbReference type="EMBL" id="CAL8139500.1"/>
    </source>
</evidence>
<feature type="transmembrane region" description="Helical" evidence="2">
    <location>
        <begin position="207"/>
        <end position="227"/>
    </location>
</feature>
<gene>
    <name evidence="3" type="ORF">ODALV1_LOCUS27862</name>
</gene>
<dbReference type="Proteomes" id="UP001642540">
    <property type="component" value="Unassembled WGS sequence"/>
</dbReference>
<comment type="caution">
    <text evidence="3">The sequence shown here is derived from an EMBL/GenBank/DDBJ whole genome shotgun (WGS) entry which is preliminary data.</text>
</comment>
<evidence type="ECO:0000256" key="2">
    <source>
        <dbReference type="SAM" id="Phobius"/>
    </source>
</evidence>
<proteinExistence type="predicted"/>
<feature type="compositionally biased region" description="Low complexity" evidence="1">
    <location>
        <begin position="18"/>
        <end position="30"/>
    </location>
</feature>
<accession>A0ABP1RZE3</accession>
<feature type="region of interest" description="Disordered" evidence="1">
    <location>
        <begin position="1"/>
        <end position="31"/>
    </location>
</feature>
<keyword evidence="2" id="KW-0472">Membrane</keyword>
<sequence>MHLHQRIGKTEQEFQGITTTATSSPSSISSRLIQPTLEKTKNFLIMPLSMSLSRRWQPHHHGPEPPAKSDVVVDDSSKNFKSESKDAGSPFQCGLDGANESINWRSRCSRRTVPNDYDTTRKFSFIVKDNIGIGSDDNDGVVENMNISEGDDEAKYNSPNFSVPSSSFKTNKGKMAKSASQVFFLPKFLAAATLSSSKSCSLSPSTLLLILGLVLSWMSLSSSVVFAKIQDHKEHQRPSSSSYPS</sequence>